<proteinExistence type="inferred from homology"/>
<evidence type="ECO:0000313" key="6">
    <source>
        <dbReference type="EMBL" id="AEK40663.1"/>
    </source>
</evidence>
<dbReference type="Proteomes" id="UP000006138">
    <property type="component" value="Chromosome"/>
</dbReference>
<dbReference type="GO" id="GO:0008270">
    <property type="term" value="F:zinc ion binding"/>
    <property type="evidence" value="ECO:0007669"/>
    <property type="project" value="InterPro"/>
</dbReference>
<dbReference type="GO" id="GO:0004132">
    <property type="term" value="F:dCMP deaminase activity"/>
    <property type="evidence" value="ECO:0007669"/>
    <property type="project" value="TreeGrafter"/>
</dbReference>
<dbReference type="PANTHER" id="PTHR11086">
    <property type="entry name" value="DEOXYCYTIDYLATE DEAMINASE-RELATED"/>
    <property type="match status" value="1"/>
</dbReference>
<dbReference type="Gene3D" id="3.40.140.10">
    <property type="entry name" value="Cytidine Deaminase, domain 2"/>
    <property type="match status" value="1"/>
</dbReference>
<dbReference type="InterPro" id="IPR015517">
    <property type="entry name" value="dCMP_deaminase-rel"/>
</dbReference>
<dbReference type="Pfam" id="PF00383">
    <property type="entry name" value="dCMP_cyt_deam_1"/>
    <property type="match status" value="1"/>
</dbReference>
<keyword evidence="3" id="KW-0378">Hydrolase</keyword>
<feature type="domain" description="CMP/dCMP-type deaminase" evidence="5">
    <location>
        <begin position="1"/>
        <end position="67"/>
    </location>
</feature>
<dbReference type="PROSITE" id="PS00903">
    <property type="entry name" value="CYT_DCMP_DEAMINASES_1"/>
    <property type="match status" value="1"/>
</dbReference>
<dbReference type="AlphaFoldDB" id="A0A9R0U7I9"/>
<dbReference type="PANTHER" id="PTHR11086:SF18">
    <property type="entry name" value="DEOXYCYTIDYLATE DEAMINASE"/>
    <property type="match status" value="1"/>
</dbReference>
<protein>
    <submittedName>
        <fullName evidence="6">CMP/dCMP deaminase zinc-binding protein</fullName>
    </submittedName>
</protein>
<dbReference type="GO" id="GO:0005737">
    <property type="term" value="C:cytoplasm"/>
    <property type="evidence" value="ECO:0007669"/>
    <property type="project" value="TreeGrafter"/>
</dbReference>
<keyword evidence="4" id="KW-0862">Zinc</keyword>
<dbReference type="SUPFAM" id="SSF53927">
    <property type="entry name" value="Cytidine deaminase-like"/>
    <property type="match status" value="1"/>
</dbReference>
<dbReference type="EMBL" id="CP002896">
    <property type="protein sequence ID" value="AEK40663.1"/>
    <property type="molecule type" value="Genomic_DNA"/>
</dbReference>
<evidence type="ECO:0000256" key="3">
    <source>
        <dbReference type="ARBA" id="ARBA00022801"/>
    </source>
</evidence>
<keyword evidence="7" id="KW-1185">Reference proteome</keyword>
<evidence type="ECO:0000256" key="4">
    <source>
        <dbReference type="ARBA" id="ARBA00022833"/>
    </source>
</evidence>
<evidence type="ECO:0000256" key="2">
    <source>
        <dbReference type="ARBA" id="ARBA00022723"/>
    </source>
</evidence>
<comment type="similarity">
    <text evidence="1">Belongs to the cytidine and deoxycytidylate deaminase family.</text>
</comment>
<gene>
    <name evidence="6" type="ordered locus">RAM_10865</name>
</gene>
<name>A0A9R0U7I9_AMYMS</name>
<reference evidence="6 7" key="1">
    <citation type="journal article" date="2011" name="J. Bacteriol.">
        <title>Whole genome sequence of the rifamycin B-producing strain Amycolatopsis mediterranei S699.</title>
        <authorList>
            <person name="Verma M."/>
            <person name="Kaur J."/>
            <person name="Kumar M."/>
            <person name="Kumari K."/>
            <person name="Saxena A."/>
            <person name="Anand S."/>
            <person name="Nigam A."/>
            <person name="Ravi V."/>
            <person name="Raghuvanshi S."/>
            <person name="Khurana P."/>
            <person name="Tyagi A.K."/>
            <person name="Khurana J.P."/>
            <person name="Lal R."/>
        </authorList>
    </citation>
    <scope>NUCLEOTIDE SEQUENCE [LARGE SCALE GENOMIC DNA]</scope>
    <source>
        <strain evidence="6 7">S699</strain>
    </source>
</reference>
<dbReference type="InterPro" id="IPR016192">
    <property type="entry name" value="APOBEC/CMP_deaminase_Zn-bd"/>
</dbReference>
<dbReference type="InterPro" id="IPR002125">
    <property type="entry name" value="CMP_dCMP_dom"/>
</dbReference>
<dbReference type="PROSITE" id="PS51747">
    <property type="entry name" value="CYT_DCMP_DEAMINASES_2"/>
    <property type="match status" value="1"/>
</dbReference>
<dbReference type="InterPro" id="IPR016193">
    <property type="entry name" value="Cytidine_deaminase-like"/>
</dbReference>
<evidence type="ECO:0000313" key="7">
    <source>
        <dbReference type="Proteomes" id="UP000006138"/>
    </source>
</evidence>
<accession>A0A9R0U7I9</accession>
<keyword evidence="2" id="KW-0479">Metal-binding</keyword>
<evidence type="ECO:0000259" key="5">
    <source>
        <dbReference type="PROSITE" id="PS51747"/>
    </source>
</evidence>
<organism evidence="6 7">
    <name type="scientific">Amycolatopsis mediterranei (strain S699)</name>
    <name type="common">Nocardia mediterranei</name>
    <dbReference type="NCBI Taxonomy" id="713604"/>
    <lineage>
        <taxon>Bacteria</taxon>
        <taxon>Bacillati</taxon>
        <taxon>Actinomycetota</taxon>
        <taxon>Actinomycetes</taxon>
        <taxon>Pseudonocardiales</taxon>
        <taxon>Pseudonocardiaceae</taxon>
        <taxon>Amycolatopsis</taxon>
    </lineage>
</organism>
<evidence type="ECO:0000256" key="1">
    <source>
        <dbReference type="ARBA" id="ARBA00006576"/>
    </source>
</evidence>
<sequence>MSLLEFQRPVHAEMSAILDAGRRGVSPKGAYLYCTTYPCHLCMKEIIAAGVWKVVYIEPYPKSRSVAMYGDALAIGKSIHDSQSTEIASVSVDPFIGVSPRAYRRLFVEQQYRRKDSRGEVVRQPLNTALPKAGYLRPLLSVSEREGIAILPLVPLDENEEMEQ</sequence>
<dbReference type="KEGG" id="amn:RAM_10865"/>